<dbReference type="InterPro" id="IPR002110">
    <property type="entry name" value="Ankyrin_rpt"/>
</dbReference>
<reference evidence="4 5" key="1">
    <citation type="submission" date="2024-05" db="EMBL/GenBank/DDBJ databases">
        <authorList>
            <person name="Wallberg A."/>
        </authorList>
    </citation>
    <scope>NUCLEOTIDE SEQUENCE [LARGE SCALE GENOMIC DNA]</scope>
</reference>
<dbReference type="PROSITE" id="PS50088">
    <property type="entry name" value="ANK_REPEAT"/>
    <property type="match status" value="5"/>
</dbReference>
<sequence>MMEHSIISFVLLMEIGFNGPPSCQTPLWVAIKEDHSNIAQLLLSNNADVNKAGNGGRTPLWMASWWGRSVFAELLLANKADVNKADKYDQTPLYIAIQQENSDVAQLLLANNADVNKANDDGETPLWLASKEGFSDVAELLVANNADFNMANNDGKLQLFEKTTGDINCCPRFFSVIVPRGGRMGTVSPYPRDSSTLYPSNLGLGLTSREMADLAKKCHDYGHVTLYVILLARNPVHVCMKHESMNGIPRTDKDSPIFFTNNNFFDNNNDNINDKICNKNNNENSNNNSQTPLKIAREFNQQDVVKVLEAAGANE</sequence>
<dbReference type="SUPFAM" id="SSF48403">
    <property type="entry name" value="Ankyrin repeat"/>
    <property type="match status" value="1"/>
</dbReference>
<evidence type="ECO:0000313" key="4">
    <source>
        <dbReference type="EMBL" id="CAL4226261.1"/>
    </source>
</evidence>
<name>A0AAV2ST57_MEGNR</name>
<dbReference type="Proteomes" id="UP001497623">
    <property type="component" value="Unassembled WGS sequence"/>
</dbReference>
<feature type="repeat" description="ANK" evidence="3">
    <location>
        <begin position="88"/>
        <end position="120"/>
    </location>
</feature>
<comment type="caution">
    <text evidence="4">The sequence shown here is derived from an EMBL/GenBank/DDBJ whole genome shotgun (WGS) entry which is preliminary data.</text>
</comment>
<feature type="repeat" description="ANK" evidence="3">
    <location>
        <begin position="288"/>
        <end position="315"/>
    </location>
</feature>
<dbReference type="AlphaFoldDB" id="A0AAV2ST57"/>
<keyword evidence="5" id="KW-1185">Reference proteome</keyword>
<dbReference type="InterPro" id="IPR036770">
    <property type="entry name" value="Ankyrin_rpt-contain_sf"/>
</dbReference>
<feature type="repeat" description="ANK" evidence="3">
    <location>
        <begin position="22"/>
        <end position="54"/>
    </location>
</feature>
<evidence type="ECO:0000256" key="1">
    <source>
        <dbReference type="ARBA" id="ARBA00022737"/>
    </source>
</evidence>
<dbReference type="PANTHER" id="PTHR24171:SF10">
    <property type="entry name" value="ANKYRIN REPEAT DOMAIN-CONTAINING PROTEIN 29-LIKE"/>
    <property type="match status" value="1"/>
</dbReference>
<organism evidence="4 5">
    <name type="scientific">Meganyctiphanes norvegica</name>
    <name type="common">Northern krill</name>
    <name type="synonym">Thysanopoda norvegica</name>
    <dbReference type="NCBI Taxonomy" id="48144"/>
    <lineage>
        <taxon>Eukaryota</taxon>
        <taxon>Metazoa</taxon>
        <taxon>Ecdysozoa</taxon>
        <taxon>Arthropoda</taxon>
        <taxon>Crustacea</taxon>
        <taxon>Multicrustacea</taxon>
        <taxon>Malacostraca</taxon>
        <taxon>Eumalacostraca</taxon>
        <taxon>Eucarida</taxon>
        <taxon>Euphausiacea</taxon>
        <taxon>Euphausiidae</taxon>
        <taxon>Meganyctiphanes</taxon>
    </lineage>
</organism>
<dbReference type="Pfam" id="PF00023">
    <property type="entry name" value="Ank"/>
    <property type="match status" value="1"/>
</dbReference>
<keyword evidence="1" id="KW-0677">Repeat</keyword>
<evidence type="ECO:0000256" key="3">
    <source>
        <dbReference type="PROSITE-ProRule" id="PRU00023"/>
    </source>
</evidence>
<dbReference type="SMART" id="SM00248">
    <property type="entry name" value="ANK"/>
    <property type="match status" value="5"/>
</dbReference>
<feature type="repeat" description="ANK" evidence="3">
    <location>
        <begin position="55"/>
        <end position="87"/>
    </location>
</feature>
<dbReference type="PROSITE" id="PS50297">
    <property type="entry name" value="ANK_REP_REGION"/>
    <property type="match status" value="4"/>
</dbReference>
<dbReference type="EMBL" id="CAXKWB010102692">
    <property type="protein sequence ID" value="CAL4226261.1"/>
    <property type="molecule type" value="Genomic_DNA"/>
</dbReference>
<feature type="non-terminal residue" evidence="4">
    <location>
        <position position="315"/>
    </location>
</feature>
<protein>
    <submittedName>
        <fullName evidence="4">Uncharacterized protein</fullName>
    </submittedName>
</protein>
<dbReference type="PANTHER" id="PTHR24171">
    <property type="entry name" value="ANKYRIN REPEAT DOMAIN-CONTAINING PROTEIN 39-RELATED"/>
    <property type="match status" value="1"/>
</dbReference>
<dbReference type="Pfam" id="PF12796">
    <property type="entry name" value="Ank_2"/>
    <property type="match status" value="1"/>
</dbReference>
<evidence type="ECO:0000256" key="2">
    <source>
        <dbReference type="ARBA" id="ARBA00023043"/>
    </source>
</evidence>
<proteinExistence type="predicted"/>
<evidence type="ECO:0000313" key="5">
    <source>
        <dbReference type="Proteomes" id="UP001497623"/>
    </source>
</evidence>
<dbReference type="Gene3D" id="1.25.40.20">
    <property type="entry name" value="Ankyrin repeat-containing domain"/>
    <property type="match status" value="2"/>
</dbReference>
<keyword evidence="2 3" id="KW-0040">ANK repeat</keyword>
<gene>
    <name evidence="4" type="ORF">MNOR_LOCUS39445</name>
</gene>
<feature type="repeat" description="ANK" evidence="3">
    <location>
        <begin position="121"/>
        <end position="153"/>
    </location>
</feature>
<accession>A0AAV2ST57</accession>